<sequence>MSKIKWDQVGEKKYKTGVDHGVLYPQKNGTYPKGTAWNGLTAVNKTPSGAEDNKLYADNMQYLNLKSAEILGLTIECYFYPDEWAECNGESELAEGVFAGQQRRNTFGFSYRNKLGNDTEGEDYGFELNLIYGCSSAPSEQANNTVNDSPEAAAFSYEVSTTPVNISGVGPDGKPYKPTACITIDSTKADKDKLTELEKILYGTDGVYTATSDSSLDSGKEYYELVNGEYVKTADSTIQGGKTYYEQTTAPTDGRLPLPDELKTIFARG</sequence>
<evidence type="ECO:0000313" key="1">
    <source>
        <dbReference type="EMBL" id="DAF99865.1"/>
    </source>
</evidence>
<protein>
    <submittedName>
        <fullName evidence="1">Tail tube protein</fullName>
    </submittedName>
</protein>
<proteinExistence type="predicted"/>
<dbReference type="EMBL" id="BK016174">
    <property type="protein sequence ID" value="DAF99865.1"/>
    <property type="molecule type" value="Genomic_DNA"/>
</dbReference>
<accession>A0A8S5UZE2</accession>
<reference evidence="1" key="1">
    <citation type="journal article" date="2021" name="Proc. Natl. Acad. Sci. U.S.A.">
        <title>A Catalog of Tens of Thousands of Viruses from Human Metagenomes Reveals Hidden Associations with Chronic Diseases.</title>
        <authorList>
            <person name="Tisza M.J."/>
            <person name="Buck C.B."/>
        </authorList>
    </citation>
    <scope>NUCLEOTIDE SEQUENCE</scope>
    <source>
        <strain evidence="1">CtJT77</strain>
    </source>
</reference>
<organism evidence="1">
    <name type="scientific">Siphoviridae sp. ctJT77</name>
    <dbReference type="NCBI Taxonomy" id="2825432"/>
    <lineage>
        <taxon>Viruses</taxon>
        <taxon>Duplodnaviria</taxon>
        <taxon>Heunggongvirae</taxon>
        <taxon>Uroviricota</taxon>
        <taxon>Caudoviricetes</taxon>
    </lineage>
</organism>
<name>A0A8S5UZE2_9CAUD</name>